<protein>
    <submittedName>
        <fullName evidence="2">Uncharacterized protein</fullName>
    </submittedName>
</protein>
<evidence type="ECO:0000313" key="3">
    <source>
        <dbReference type="Proteomes" id="UP000001411"/>
    </source>
</evidence>
<dbReference type="OrthoDB" id="86031at2"/>
<evidence type="ECO:0000313" key="2">
    <source>
        <dbReference type="EMBL" id="AAO06195.1"/>
    </source>
</evidence>
<dbReference type="KEGG" id="sep:SE_p515"/>
<keyword evidence="1" id="KW-0472">Membrane</keyword>
<dbReference type="EMBL" id="AE015934">
    <property type="protein sequence ID" value="AAO06195.1"/>
    <property type="molecule type" value="Genomic_DNA"/>
</dbReference>
<name>A0A0H2VKF0_STAES</name>
<evidence type="ECO:0000256" key="1">
    <source>
        <dbReference type="SAM" id="Phobius"/>
    </source>
</evidence>
<reference evidence="2 3" key="1">
    <citation type="journal article" date="2003" name="Mol. Microbiol.">
        <title>Genome-based analysis of virulence genes in a non-biofilm-forming Staphylococcus epidermidis strain (ATCC 12228).</title>
        <authorList>
            <person name="Zhang Y.Q."/>
            <person name="Ren S.X."/>
            <person name="Li H.L."/>
            <person name="Wang Y.X."/>
            <person name="Fu G."/>
            <person name="Yang J."/>
            <person name="Qin Z.Q."/>
            <person name="Miao Y.G."/>
            <person name="Wang W.Y."/>
            <person name="Chen R.S."/>
            <person name="Shen Y."/>
            <person name="Chen Z."/>
            <person name="Yuan Z.H."/>
            <person name="Zhao G.P."/>
            <person name="Qu D."/>
            <person name="Danchin A."/>
            <person name="Wen Y.M."/>
        </authorList>
    </citation>
    <scope>NUCLEOTIDE SEQUENCE [LARGE SCALE GENOMIC DNA]</scope>
    <source>
        <strain evidence="3">ATCC 12228 / FDA PCI 1200</strain>
        <plasmid evidence="2 3">pSE-12228-05</plasmid>
    </source>
</reference>
<geneLocation type="plasmid" evidence="2 3">
    <name>pSE-12228-05</name>
</geneLocation>
<dbReference type="AlphaFoldDB" id="A0A0H2VKF0"/>
<keyword evidence="1" id="KW-0812">Transmembrane</keyword>
<dbReference type="HOGENOM" id="CLU_109383_0_0_9"/>
<dbReference type="PATRIC" id="fig|176280.10.peg.2387"/>
<feature type="transmembrane region" description="Helical" evidence="1">
    <location>
        <begin position="20"/>
        <end position="40"/>
    </location>
</feature>
<accession>A0A0H2VKF0</accession>
<organism evidence="2 3">
    <name type="scientific">Staphylococcus epidermidis (strain ATCC 12228 / FDA PCI 1200)</name>
    <dbReference type="NCBI Taxonomy" id="176280"/>
    <lineage>
        <taxon>Bacteria</taxon>
        <taxon>Bacillati</taxon>
        <taxon>Bacillota</taxon>
        <taxon>Bacilli</taxon>
        <taxon>Bacillales</taxon>
        <taxon>Staphylococcaceae</taxon>
        <taxon>Staphylococcus</taxon>
    </lineage>
</organism>
<keyword evidence="1" id="KW-1133">Transmembrane helix</keyword>
<dbReference type="Proteomes" id="UP000001411">
    <property type="component" value="Plasmid pSE-12228-05"/>
</dbReference>
<sequence length="220" mass="26363">MSFNTVSKRHYLSRNKSQKWYLIIILNTINIIQFDTYFNFLQTTIPVVCFAYNKNHKGDNIVGNKIQRTLTIYTKLRDHRYVNVPLLAETFHVHPRSIQRDLEDIRDFLNDQHQHLLYDHHTQNYYMSHQTMTDDQVTPTSVTYEMTHQLYQQLQHHYQTYVLKNDAHKMLVTFQMAPSEAIHFCFTYRHALRLVSPDTLFAQFTTELIQLQMIYMKGAL</sequence>
<keyword evidence="2" id="KW-0614">Plasmid</keyword>
<gene>
    <name evidence="2" type="ordered locus">SE_p515</name>
</gene>
<proteinExistence type="predicted"/>